<evidence type="ECO:0000256" key="7">
    <source>
        <dbReference type="ARBA" id="ARBA00023069"/>
    </source>
</evidence>
<dbReference type="Gene3D" id="1.25.40.470">
    <property type="match status" value="2"/>
</dbReference>
<dbReference type="InterPro" id="IPR056170">
    <property type="entry name" value="Znf_IFT121-like"/>
</dbReference>
<dbReference type="Proteomes" id="UP001620645">
    <property type="component" value="Unassembled WGS sequence"/>
</dbReference>
<feature type="domain" description="IF140/IFT172/WDR19 TPR" evidence="13">
    <location>
        <begin position="938"/>
        <end position="1152"/>
    </location>
</feature>
<evidence type="ECO:0000256" key="8">
    <source>
        <dbReference type="ARBA" id="ARBA00023212"/>
    </source>
</evidence>
<evidence type="ECO:0000256" key="9">
    <source>
        <dbReference type="ARBA" id="ARBA00023273"/>
    </source>
</evidence>
<evidence type="ECO:0000256" key="3">
    <source>
        <dbReference type="ARBA" id="ARBA00022574"/>
    </source>
</evidence>
<dbReference type="Pfam" id="PF15911">
    <property type="entry name" value="Beta-prop_WDR19_2nd"/>
    <property type="match status" value="1"/>
</dbReference>
<organism evidence="14 15">
    <name type="scientific">Heterodera schachtii</name>
    <name type="common">Sugarbeet cyst nematode worm</name>
    <name type="synonym">Tylenchus schachtii</name>
    <dbReference type="NCBI Taxonomy" id="97005"/>
    <lineage>
        <taxon>Eukaryota</taxon>
        <taxon>Metazoa</taxon>
        <taxon>Ecdysozoa</taxon>
        <taxon>Nematoda</taxon>
        <taxon>Chromadorea</taxon>
        <taxon>Rhabditida</taxon>
        <taxon>Tylenchina</taxon>
        <taxon>Tylenchomorpha</taxon>
        <taxon>Tylenchoidea</taxon>
        <taxon>Heteroderidae</taxon>
        <taxon>Heteroderinae</taxon>
        <taxon>Heterodera</taxon>
    </lineage>
</organism>
<dbReference type="InterPro" id="IPR057855">
    <property type="entry name" value="Beta-prop_WDR19_1st"/>
</dbReference>
<dbReference type="FunFam" id="1.25.40.470:FF:000009">
    <property type="entry name" value="WD repeat-containing protein 19 isoform X1"/>
    <property type="match status" value="1"/>
</dbReference>
<sequence length="1433" mass="161442">MKLVFREQNPQLYGPGAPLFEWRPGGNSIAIAGSSGTVRLLNRFSEVTEEFNINEEVTTMKWDPNGDLLAIANSRASTLVAGTVQAFKLQDRAGSHFHIYRAEVGSSDKKKRRDHSLWKYRPVTQTNELDLTELPFSVVYECSTNHINTVDVSTGAKALPTVLCWAPNSSVLLVGDNKGNFILLNYRLSRKVPVMGKHQKAIKSAVWNREGTIFVLASEDTAITMNNAEGETLNTFTCNGEIAELKLTAFRSFSGEREEDFISAIISRRNLMIIRLNNPSLPTNLQFQERYGNLVRTEWFGSGNLLVGFDQGFIVCLSAERSAESISQELFSIQEYKTNLASITINEPLGKMFSIGDNLLKGRDLVDLGEISDLVNVDSDDSGLVEVACSEDGSMTAVSARSGAVCVYLTKLPMLAAASSTHIAVLASLTEISIYQDGEIQPSQNLNIKIEPSLIAVGAKHIAIVLNSKAWFYEIKRNGTSFMYEHDYMTTIVKMKLNRDFVMAQLDNRVHLHKVIRSQSDHSDPSDNYMTNDVLFPNSNETNPRDVILDADLSEKFFIYSTRSRFLNYYSLAHGRFVSDFKHSSEIRKLFSEPDGIRTIFYDDSHDLHIYSPADDQLSKIPREGSSMSNQKYDGCLWEAFTVDKDTFLVHDQHTIFVFMHVRNTRKEISVTFLCSVQIPFGNVPILLSKGIVHCHTQNGRINTILLKSHKTETQFGGKSAKELNELLQQSLMLKRWRNAWKICEDLKDQSAWRSFAETAMTNGNIELAVRIFRHLGDVAMVWALEQLLNIEDQQTLSGHVAALLGNFDEADAFFSNSSQPKLALEMRRDVQNWERALELARQTAPDELPGIAKEYAVQLEFAGQHAEAFRYYEEALITSSSGNASKMSEEQREEHNWVCSAGLARMALHMGDLKRGVEIALKLPSRLAKRDCGIVLEQLRQFDEAGSVYEAGQFYDRAAAAYLKCRNLLKVHKLMEQVRSPKLLSQYGKILEKDKNYERAIKAYQRAHDSENQIRLLLRHLNKVNAAVKLAQESKSVEGSKMVANYFSELGQFEIAIEFLVLSHCYQVTFDMAKSSGQMRTYARALETNLETERKDAAVLGHYGQLAEHFQKEGDVLNGGKFAGMGQQYKKALSLLLSEQQREEEALGLAVEFVAESEDKQMVDELIGHLMGERGGGAPKDPKFLFQLYVKLKMYSEAAKTALIISHEQRQQGFYKTAHDLLFGMCRTLRSERIRTPSEMENSLMLLHSYNLVKVLLKKGDNYAGGRLLCRVVADIGQFPAHAVPILTSAVITCTKAGFKKSAFKFASQLMQPTNRQKIDEKYKKKIELVIRKFGQNAPDVEEHSAPCPFCDGPVKEFALSCTECQATIPYCILTGRHIVKTNFALCPHCQFPGSFTEFNKYLNSNCPMCYETITEQIMPSKFDQFIKDNSF</sequence>
<dbReference type="InterPro" id="IPR056168">
    <property type="entry name" value="TPR_IF140/IFT172/WDR19"/>
</dbReference>
<keyword evidence="5" id="KW-0970">Cilium biogenesis/degradation</keyword>
<dbReference type="GO" id="GO:0005929">
    <property type="term" value="C:cilium"/>
    <property type="evidence" value="ECO:0007669"/>
    <property type="project" value="UniProtKB-ARBA"/>
</dbReference>
<comment type="caution">
    <text evidence="14">The sequence shown here is derived from an EMBL/GenBank/DDBJ whole genome shotgun (WGS) entry which is preliminary data.</text>
</comment>
<dbReference type="Pfam" id="PF23145">
    <property type="entry name" value="Zf_2nd_IFT121"/>
    <property type="match status" value="1"/>
</dbReference>
<keyword evidence="4" id="KW-0677">Repeat</keyword>
<dbReference type="InterPro" id="IPR040379">
    <property type="entry name" value="WDR19/dyf-2"/>
</dbReference>
<feature type="domain" description="WDR19 first beta-propeller" evidence="12">
    <location>
        <begin position="138"/>
        <end position="403"/>
    </location>
</feature>
<dbReference type="SUPFAM" id="SSF50978">
    <property type="entry name" value="WD40 repeat-like"/>
    <property type="match status" value="2"/>
</dbReference>
<dbReference type="GO" id="GO:0030990">
    <property type="term" value="C:intraciliary transport particle"/>
    <property type="evidence" value="ECO:0007669"/>
    <property type="project" value="UniProtKB-ARBA"/>
</dbReference>
<dbReference type="InterPro" id="IPR039468">
    <property type="entry name" value="WDR19_WD40_rpt"/>
</dbReference>
<feature type="domain" description="WDR19 WD40 repeat" evidence="10">
    <location>
        <begin position="423"/>
        <end position="710"/>
    </location>
</feature>
<dbReference type="PANTHER" id="PTHR14920:SF0">
    <property type="entry name" value="WD REPEAT DOMAIN 19"/>
    <property type="match status" value="1"/>
</dbReference>
<keyword evidence="3" id="KW-0853">WD repeat</keyword>
<dbReference type="SUPFAM" id="SSF48452">
    <property type="entry name" value="TPR-like"/>
    <property type="match status" value="1"/>
</dbReference>
<keyword evidence="6" id="KW-0802">TPR repeat</keyword>
<dbReference type="Gene3D" id="2.130.10.10">
    <property type="entry name" value="YVTN repeat-like/Quinoprotein amine dehydrogenase"/>
    <property type="match status" value="1"/>
</dbReference>
<evidence type="ECO:0000259" key="13">
    <source>
        <dbReference type="Pfam" id="PF24762"/>
    </source>
</evidence>
<keyword evidence="9" id="KW-0966">Cell projection</keyword>
<evidence type="ECO:0000256" key="4">
    <source>
        <dbReference type="ARBA" id="ARBA00022737"/>
    </source>
</evidence>
<reference evidence="14 15" key="1">
    <citation type="submission" date="2024-10" db="EMBL/GenBank/DDBJ databases">
        <authorList>
            <person name="Kim D."/>
        </authorList>
    </citation>
    <scope>NUCLEOTIDE SEQUENCE [LARGE SCALE GENOMIC DNA]</scope>
    <source>
        <strain evidence="14">Taebaek</strain>
    </source>
</reference>
<evidence type="ECO:0000256" key="5">
    <source>
        <dbReference type="ARBA" id="ARBA00022794"/>
    </source>
</evidence>
<evidence type="ECO:0000259" key="12">
    <source>
        <dbReference type="Pfam" id="PF23389"/>
    </source>
</evidence>
<dbReference type="InterPro" id="IPR015943">
    <property type="entry name" value="WD40/YVTN_repeat-like_dom_sf"/>
</dbReference>
<evidence type="ECO:0000313" key="14">
    <source>
        <dbReference type="EMBL" id="KAL3077310.1"/>
    </source>
</evidence>
<evidence type="ECO:0000259" key="11">
    <source>
        <dbReference type="Pfam" id="PF23145"/>
    </source>
</evidence>
<dbReference type="InterPro" id="IPR036322">
    <property type="entry name" value="WD40_repeat_dom_sf"/>
</dbReference>
<keyword evidence="7" id="KW-0969">Cilium</keyword>
<dbReference type="PANTHER" id="PTHR14920">
    <property type="entry name" value="OSMOTIC AVOIDANCE ABNORMAL PROTEIN 1/WD REPEAT MEMBRANE PROTEIN"/>
    <property type="match status" value="1"/>
</dbReference>
<dbReference type="Pfam" id="PF24762">
    <property type="entry name" value="TPR_IF140-IFT172"/>
    <property type="match status" value="2"/>
</dbReference>
<evidence type="ECO:0000256" key="1">
    <source>
        <dbReference type="ARBA" id="ARBA00004120"/>
    </source>
</evidence>
<accession>A0ABD2IJ86</accession>
<evidence type="ECO:0000256" key="2">
    <source>
        <dbReference type="ARBA" id="ARBA00022490"/>
    </source>
</evidence>
<dbReference type="InterPro" id="IPR011990">
    <property type="entry name" value="TPR-like_helical_dom_sf"/>
</dbReference>
<evidence type="ECO:0000259" key="10">
    <source>
        <dbReference type="Pfam" id="PF15911"/>
    </source>
</evidence>
<feature type="domain" description="IF140/IFT172/WDR19 TPR" evidence="13">
    <location>
        <begin position="739"/>
        <end position="876"/>
    </location>
</feature>
<evidence type="ECO:0008006" key="16">
    <source>
        <dbReference type="Google" id="ProtNLM"/>
    </source>
</evidence>
<evidence type="ECO:0000256" key="6">
    <source>
        <dbReference type="ARBA" id="ARBA00022803"/>
    </source>
</evidence>
<gene>
    <name evidence="14" type="ORF">niasHS_013299</name>
</gene>
<keyword evidence="15" id="KW-1185">Reference proteome</keyword>
<comment type="subcellular location">
    <subcellularLocation>
        <location evidence="1">Cytoplasm</location>
        <location evidence="1">Cytoskeleton</location>
        <location evidence="1">Cilium basal body</location>
    </subcellularLocation>
</comment>
<name>A0ABD2IJ86_HETSC</name>
<evidence type="ECO:0000313" key="15">
    <source>
        <dbReference type="Proteomes" id="UP001620645"/>
    </source>
</evidence>
<proteinExistence type="predicted"/>
<keyword evidence="2" id="KW-0963">Cytoplasm</keyword>
<dbReference type="GO" id="GO:0044782">
    <property type="term" value="P:cilium organization"/>
    <property type="evidence" value="ECO:0007669"/>
    <property type="project" value="UniProtKB-ARBA"/>
</dbReference>
<protein>
    <recommendedName>
        <fullName evidence="16">WD repeat-containing protein 19</fullName>
    </recommendedName>
</protein>
<dbReference type="GO" id="GO:0008104">
    <property type="term" value="P:intracellular protein localization"/>
    <property type="evidence" value="ECO:0007669"/>
    <property type="project" value="UniProtKB-ARBA"/>
</dbReference>
<keyword evidence="8" id="KW-0206">Cytoskeleton</keyword>
<dbReference type="Pfam" id="PF23389">
    <property type="entry name" value="Beta-prop_WDR19_1st"/>
    <property type="match status" value="1"/>
</dbReference>
<feature type="domain" description="IFT121-like zinc finger" evidence="11">
    <location>
        <begin position="1371"/>
        <end position="1414"/>
    </location>
</feature>
<dbReference type="EMBL" id="JBICCN010000327">
    <property type="protein sequence ID" value="KAL3077310.1"/>
    <property type="molecule type" value="Genomic_DNA"/>
</dbReference>